<feature type="chain" id="PRO_5039357613" description="DUF1579 domain-containing protein" evidence="1">
    <location>
        <begin position="23"/>
        <end position="176"/>
    </location>
</feature>
<gene>
    <name evidence="2" type="ORF">IPP58_16755</name>
</gene>
<evidence type="ECO:0000313" key="2">
    <source>
        <dbReference type="EMBL" id="MBK9798096.1"/>
    </source>
</evidence>
<protein>
    <recommendedName>
        <fullName evidence="4">DUF1579 domain-containing protein</fullName>
    </recommendedName>
</protein>
<evidence type="ECO:0000256" key="1">
    <source>
        <dbReference type="SAM" id="SignalP"/>
    </source>
</evidence>
<feature type="signal peptide" evidence="1">
    <location>
        <begin position="1"/>
        <end position="22"/>
    </location>
</feature>
<sequence length="176" mass="19742">MARCAILAPAMALIGPLLLAQAPPPVAPVPEAMLRVGPMAGRWAGEGWIRRGPGEPERFKGTETVESRLGGHVLVVEGRHLDPKDGRLVHHAFATITYDTAKAAYRFRSHLANGLSGDHPAEWREGAFIWSMELPRVGTMRYTIRIKDGLWDEIGEMQREGVWNKFFEMRMKRQSD</sequence>
<evidence type="ECO:0000313" key="3">
    <source>
        <dbReference type="Proteomes" id="UP000886657"/>
    </source>
</evidence>
<comment type="caution">
    <text evidence="2">The sequence shown here is derived from an EMBL/GenBank/DDBJ whole genome shotgun (WGS) entry which is preliminary data.</text>
</comment>
<evidence type="ECO:0008006" key="4">
    <source>
        <dbReference type="Google" id="ProtNLM"/>
    </source>
</evidence>
<accession>A0A9D7SJT1</accession>
<reference evidence="2" key="1">
    <citation type="submission" date="2020-10" db="EMBL/GenBank/DDBJ databases">
        <title>Connecting structure to function with the recovery of over 1000 high-quality activated sludge metagenome-assembled genomes encoding full-length rRNA genes using long-read sequencing.</title>
        <authorList>
            <person name="Singleton C.M."/>
            <person name="Petriglieri F."/>
            <person name="Kristensen J.M."/>
            <person name="Kirkegaard R.H."/>
            <person name="Michaelsen T.Y."/>
            <person name="Andersen M.H."/>
            <person name="Karst S.M."/>
            <person name="Dueholm M.S."/>
            <person name="Nielsen P.H."/>
            <person name="Albertsen M."/>
        </authorList>
    </citation>
    <scope>NUCLEOTIDE SEQUENCE</scope>
    <source>
        <strain evidence="2">Skiv_18-Q3-R9-52_MAXAC.067</strain>
    </source>
</reference>
<dbReference type="AlphaFoldDB" id="A0A9D7SJT1"/>
<dbReference type="EMBL" id="JADKIO010000013">
    <property type="protein sequence ID" value="MBK9798096.1"/>
    <property type="molecule type" value="Genomic_DNA"/>
</dbReference>
<organism evidence="2 3">
    <name type="scientific">Candidatus Geothrix skivensis</name>
    <dbReference type="NCBI Taxonomy" id="2954439"/>
    <lineage>
        <taxon>Bacteria</taxon>
        <taxon>Pseudomonadati</taxon>
        <taxon>Acidobacteriota</taxon>
        <taxon>Holophagae</taxon>
        <taxon>Holophagales</taxon>
        <taxon>Holophagaceae</taxon>
        <taxon>Geothrix</taxon>
    </lineage>
</organism>
<proteinExistence type="predicted"/>
<keyword evidence="1" id="KW-0732">Signal</keyword>
<name>A0A9D7SJT1_9BACT</name>
<dbReference type="Proteomes" id="UP000886657">
    <property type="component" value="Unassembled WGS sequence"/>
</dbReference>